<keyword evidence="1" id="KW-0812">Transmembrane</keyword>
<evidence type="ECO:0000313" key="2">
    <source>
        <dbReference type="EMBL" id="GFU19004.1"/>
    </source>
</evidence>
<name>A0A8X6UKA4_NEPPI</name>
<sequence length="124" mass="14120">MEHQPILFMYISTLTTIVLPLFACHWIGEFAPETAKTNKWPLQQCLSSGDYLHHNGFWWSPPTSIAWAVNPGNIKQNCLSRRQGFAASESLYHGGAALALMLLHPPETMTQWELYLNPFSSTWE</sequence>
<keyword evidence="3" id="KW-1185">Reference proteome</keyword>
<evidence type="ECO:0000313" key="3">
    <source>
        <dbReference type="Proteomes" id="UP000887013"/>
    </source>
</evidence>
<reference evidence="2" key="1">
    <citation type="submission" date="2020-08" db="EMBL/GenBank/DDBJ databases">
        <title>Multicomponent nature underlies the extraordinary mechanical properties of spider dragline silk.</title>
        <authorList>
            <person name="Kono N."/>
            <person name="Nakamura H."/>
            <person name="Mori M."/>
            <person name="Yoshida Y."/>
            <person name="Ohtoshi R."/>
            <person name="Malay A.D."/>
            <person name="Moran D.A.P."/>
            <person name="Tomita M."/>
            <person name="Numata K."/>
            <person name="Arakawa K."/>
        </authorList>
    </citation>
    <scope>NUCLEOTIDE SEQUENCE</scope>
</reference>
<evidence type="ECO:0000256" key="1">
    <source>
        <dbReference type="SAM" id="Phobius"/>
    </source>
</evidence>
<dbReference type="EMBL" id="BMAW01126948">
    <property type="protein sequence ID" value="GFU19004.1"/>
    <property type="molecule type" value="Genomic_DNA"/>
</dbReference>
<comment type="caution">
    <text evidence="2">The sequence shown here is derived from an EMBL/GenBank/DDBJ whole genome shotgun (WGS) entry which is preliminary data.</text>
</comment>
<feature type="transmembrane region" description="Helical" evidence="1">
    <location>
        <begin position="7"/>
        <end position="28"/>
    </location>
</feature>
<dbReference type="Proteomes" id="UP000887013">
    <property type="component" value="Unassembled WGS sequence"/>
</dbReference>
<keyword evidence="1" id="KW-0472">Membrane</keyword>
<dbReference type="AlphaFoldDB" id="A0A8X6UKA4"/>
<protein>
    <submittedName>
        <fullName evidence="2">Uncharacterized protein</fullName>
    </submittedName>
</protein>
<organism evidence="2 3">
    <name type="scientific">Nephila pilipes</name>
    <name type="common">Giant wood spider</name>
    <name type="synonym">Nephila maculata</name>
    <dbReference type="NCBI Taxonomy" id="299642"/>
    <lineage>
        <taxon>Eukaryota</taxon>
        <taxon>Metazoa</taxon>
        <taxon>Ecdysozoa</taxon>
        <taxon>Arthropoda</taxon>
        <taxon>Chelicerata</taxon>
        <taxon>Arachnida</taxon>
        <taxon>Araneae</taxon>
        <taxon>Araneomorphae</taxon>
        <taxon>Entelegynae</taxon>
        <taxon>Araneoidea</taxon>
        <taxon>Nephilidae</taxon>
        <taxon>Nephila</taxon>
    </lineage>
</organism>
<accession>A0A8X6UKA4</accession>
<proteinExistence type="predicted"/>
<gene>
    <name evidence="2" type="ORF">NPIL_158371</name>
</gene>
<keyword evidence="1" id="KW-1133">Transmembrane helix</keyword>